<dbReference type="Proteomes" id="UP001370348">
    <property type="component" value="Chromosome"/>
</dbReference>
<proteinExistence type="predicted"/>
<dbReference type="PROSITE" id="PS51257">
    <property type="entry name" value="PROKAR_LIPOPROTEIN"/>
    <property type="match status" value="1"/>
</dbReference>
<protein>
    <recommendedName>
        <fullName evidence="4">Lipoprotein</fullName>
    </recommendedName>
</protein>
<evidence type="ECO:0000313" key="2">
    <source>
        <dbReference type="EMBL" id="WXB18294.1"/>
    </source>
</evidence>
<feature type="signal peptide" evidence="1">
    <location>
        <begin position="1"/>
        <end position="25"/>
    </location>
</feature>
<reference evidence="2 3" key="1">
    <citation type="submission" date="2021-12" db="EMBL/GenBank/DDBJ databases">
        <title>Discovery of the Pendulisporaceae a myxobacterial family with distinct sporulation behavior and unique specialized metabolism.</title>
        <authorList>
            <person name="Garcia R."/>
            <person name="Popoff A."/>
            <person name="Bader C.D."/>
            <person name="Loehr J."/>
            <person name="Walesch S."/>
            <person name="Walt C."/>
            <person name="Boldt J."/>
            <person name="Bunk B."/>
            <person name="Haeckl F.J.F.P.J."/>
            <person name="Gunesch A.P."/>
            <person name="Birkelbach J."/>
            <person name="Nuebel U."/>
            <person name="Pietschmann T."/>
            <person name="Bach T."/>
            <person name="Mueller R."/>
        </authorList>
    </citation>
    <scope>NUCLEOTIDE SEQUENCE [LARGE SCALE GENOMIC DNA]</scope>
    <source>
        <strain evidence="2 3">MSr11954</strain>
    </source>
</reference>
<sequence>MRRWHKLTGALAFAAVGIAASSCSSSPEDAPAKPKLDGIYEAAGPGSITSLAFEDASSTYFLTRPCDEKGTCQERGTYTLDEAQTELRLKNAQTGSVRSVPIRVTDVAGASAKQGLGTQGLVGGAGNLVSKSSPIVKAAFIDNTPLYHACAQLVGTDHPLGEHDPPRCQNYPVRVKGQLVYDDTRGRWCEYGSCGKSGQATCRDRSPAYAIRMRSMSNCPNSGFRCERCTYRLIECGSHEGCRFDDACVLERMAQNEHASFDEWAADINICKDKVAGRYSYEEWFYWMQGKPGKSGYDKWLPYEEVVSCDPVPCSDVKL</sequence>
<keyword evidence="1" id="KW-0732">Signal</keyword>
<evidence type="ECO:0000256" key="1">
    <source>
        <dbReference type="SAM" id="SignalP"/>
    </source>
</evidence>
<dbReference type="RefSeq" id="WP_394827937.1">
    <property type="nucleotide sequence ID" value="NZ_CP089984.1"/>
</dbReference>
<feature type="chain" id="PRO_5045860404" description="Lipoprotein" evidence="1">
    <location>
        <begin position="26"/>
        <end position="319"/>
    </location>
</feature>
<keyword evidence="3" id="KW-1185">Reference proteome</keyword>
<dbReference type="EMBL" id="CP089984">
    <property type="protein sequence ID" value="WXB18294.1"/>
    <property type="molecule type" value="Genomic_DNA"/>
</dbReference>
<organism evidence="2 3">
    <name type="scientific">Pendulispora albinea</name>
    <dbReference type="NCBI Taxonomy" id="2741071"/>
    <lineage>
        <taxon>Bacteria</taxon>
        <taxon>Pseudomonadati</taxon>
        <taxon>Myxococcota</taxon>
        <taxon>Myxococcia</taxon>
        <taxon>Myxococcales</taxon>
        <taxon>Sorangiineae</taxon>
        <taxon>Pendulisporaceae</taxon>
        <taxon>Pendulispora</taxon>
    </lineage>
</organism>
<evidence type="ECO:0008006" key="4">
    <source>
        <dbReference type="Google" id="ProtNLM"/>
    </source>
</evidence>
<accession>A0ABZ2M718</accession>
<name>A0ABZ2M718_9BACT</name>
<gene>
    <name evidence="2" type="ORF">LZC94_13650</name>
</gene>
<evidence type="ECO:0000313" key="3">
    <source>
        <dbReference type="Proteomes" id="UP001370348"/>
    </source>
</evidence>